<dbReference type="Proteomes" id="UP000595224">
    <property type="component" value="Chromosome"/>
</dbReference>
<feature type="transmembrane region" description="Helical" evidence="1">
    <location>
        <begin position="6"/>
        <end position="27"/>
    </location>
</feature>
<keyword evidence="1" id="KW-0812">Transmembrane</keyword>
<protein>
    <submittedName>
        <fullName evidence="2">Uncharacterized protein</fullName>
    </submittedName>
</protein>
<dbReference type="Gene3D" id="1.20.5.190">
    <property type="match status" value="1"/>
</dbReference>
<reference evidence="2 4" key="1">
    <citation type="submission" date="2020-11" db="EMBL/GenBank/DDBJ databases">
        <title>Treponema Peruensis nv. sp., first commensal Treponema isolated from human feces.</title>
        <authorList>
            <person name="Belkhou C."/>
            <person name="Raes J."/>
        </authorList>
    </citation>
    <scope>NUCLEOTIDE SEQUENCE [LARGE SCALE GENOMIC DNA]</scope>
    <source>
        <strain evidence="2 4">RCC2812</strain>
    </source>
</reference>
<proteinExistence type="predicted"/>
<dbReference type="EMBL" id="CP064936">
    <property type="protein sequence ID" value="QQA01332.1"/>
    <property type="molecule type" value="Genomic_DNA"/>
</dbReference>
<dbReference type="EMBL" id="CP064936">
    <property type="protein sequence ID" value="QQA00035.1"/>
    <property type="molecule type" value="Genomic_DNA"/>
</dbReference>
<keyword evidence="1" id="KW-0472">Membrane</keyword>
<name>A0A7T3RBH4_9SPIR</name>
<keyword evidence="1" id="KW-1133">Transmembrane helix</keyword>
<evidence type="ECO:0000313" key="2">
    <source>
        <dbReference type="EMBL" id="QQA00035.1"/>
    </source>
</evidence>
<evidence type="ECO:0000256" key="1">
    <source>
        <dbReference type="SAM" id="Phobius"/>
    </source>
</evidence>
<dbReference type="KEGG" id="tper:IWA51_01545"/>
<dbReference type="RefSeq" id="WP_198441910.1">
    <property type="nucleotide sequence ID" value="NZ_CBCSHE010000033.1"/>
</dbReference>
<accession>A0A7T3RBH4</accession>
<organism evidence="2 4">
    <name type="scientific">Treponema peruense</name>
    <dbReference type="NCBI Taxonomy" id="2787628"/>
    <lineage>
        <taxon>Bacteria</taxon>
        <taxon>Pseudomonadati</taxon>
        <taxon>Spirochaetota</taxon>
        <taxon>Spirochaetia</taxon>
        <taxon>Spirochaetales</taxon>
        <taxon>Treponemataceae</taxon>
        <taxon>Treponema</taxon>
    </lineage>
</organism>
<sequence>MSTTAIISCAIAVAGFIISILGTMARLSVRFGKMEQRVAENESRDKEEREKTRVKFEGLYHDVNVHNTAIATLSTKIDSMAQTVADTKTEVQHMNLKLDKMIERLYGATKCQKLD</sequence>
<evidence type="ECO:0000313" key="3">
    <source>
        <dbReference type="EMBL" id="QQA01332.1"/>
    </source>
</evidence>
<keyword evidence="4" id="KW-1185">Reference proteome</keyword>
<evidence type="ECO:0000313" key="4">
    <source>
        <dbReference type="Proteomes" id="UP000595224"/>
    </source>
</evidence>
<dbReference type="KEGG" id="tper:IWA51_07025"/>
<gene>
    <name evidence="3" type="ORF">IWA51_01545</name>
    <name evidence="2" type="ORF">IWA51_07025</name>
</gene>
<dbReference type="AlphaFoldDB" id="A0A7T3RBH4"/>